<dbReference type="EMBL" id="VLTM01000007">
    <property type="protein sequence ID" value="KAA0166827.1"/>
    <property type="molecule type" value="Genomic_DNA"/>
</dbReference>
<comment type="caution">
    <text evidence="3">The sequence shown here is derived from an EMBL/GenBank/DDBJ whole genome shotgun (WGS) entry which is preliminary data.</text>
</comment>
<keyword evidence="2" id="KW-0812">Transmembrane</keyword>
<sequence>MATPGLVRRESAADSGEIVWADATSDAMDAAFVIADEPEPQAKQFPPPPQPQCQHSPAKRARKGPPPVDLLALLLVIGSHAAGAWLILPEAFHLGVCTLAAGYALSKHLAQGDSAFLLLGDSLLVLIGAGFTLFVALLAGAQAVNVAVDVTGRERIRGLAGGGRGADERASKWAAHWAKTSWRLLDNTARFWAGAV</sequence>
<name>A0A5A8DQC7_CAFRO</name>
<feature type="transmembrane region" description="Helical" evidence="2">
    <location>
        <begin position="123"/>
        <end position="148"/>
    </location>
</feature>
<evidence type="ECO:0000256" key="2">
    <source>
        <dbReference type="SAM" id="Phobius"/>
    </source>
</evidence>
<protein>
    <submittedName>
        <fullName evidence="3">Uncharacterized protein</fullName>
    </submittedName>
</protein>
<dbReference type="Proteomes" id="UP000325113">
    <property type="component" value="Unassembled WGS sequence"/>
</dbReference>
<feature type="transmembrane region" description="Helical" evidence="2">
    <location>
        <begin position="68"/>
        <end position="88"/>
    </location>
</feature>
<dbReference type="AlphaFoldDB" id="A0A5A8DQC7"/>
<accession>A0A5A8DQC7</accession>
<keyword evidence="2" id="KW-0472">Membrane</keyword>
<organism evidence="3 4">
    <name type="scientific">Cafeteria roenbergensis</name>
    <name type="common">Marine flagellate</name>
    <dbReference type="NCBI Taxonomy" id="33653"/>
    <lineage>
        <taxon>Eukaryota</taxon>
        <taxon>Sar</taxon>
        <taxon>Stramenopiles</taxon>
        <taxon>Bigyra</taxon>
        <taxon>Opalozoa</taxon>
        <taxon>Bicosoecida</taxon>
        <taxon>Cafeteriaceae</taxon>
        <taxon>Cafeteria</taxon>
    </lineage>
</organism>
<keyword evidence="2" id="KW-1133">Transmembrane helix</keyword>
<gene>
    <name evidence="3" type="ORF">FNF31_01202</name>
</gene>
<feature type="region of interest" description="Disordered" evidence="1">
    <location>
        <begin position="38"/>
        <end position="64"/>
    </location>
</feature>
<reference evidence="3 4" key="1">
    <citation type="submission" date="2019-07" db="EMBL/GenBank/DDBJ databases">
        <title>Genomes of Cafeteria roenbergensis.</title>
        <authorList>
            <person name="Fischer M.G."/>
            <person name="Hackl T."/>
            <person name="Roman M."/>
        </authorList>
    </citation>
    <scope>NUCLEOTIDE SEQUENCE [LARGE SCALE GENOMIC DNA]</scope>
    <source>
        <strain evidence="3 4">Cflag</strain>
    </source>
</reference>
<evidence type="ECO:0000256" key="1">
    <source>
        <dbReference type="SAM" id="MobiDB-lite"/>
    </source>
</evidence>
<proteinExistence type="predicted"/>
<evidence type="ECO:0000313" key="3">
    <source>
        <dbReference type="EMBL" id="KAA0166827.1"/>
    </source>
</evidence>
<evidence type="ECO:0000313" key="4">
    <source>
        <dbReference type="Proteomes" id="UP000325113"/>
    </source>
</evidence>